<protein>
    <submittedName>
        <fullName evidence="1">DUF2164 domain-containing protein</fullName>
    </submittedName>
</protein>
<dbReference type="Proteomes" id="UP001597040">
    <property type="component" value="Unassembled WGS sequence"/>
</dbReference>
<name>A0ABW3LNV3_9BACI</name>
<reference evidence="2" key="1">
    <citation type="journal article" date="2019" name="Int. J. Syst. Evol. Microbiol.">
        <title>The Global Catalogue of Microorganisms (GCM) 10K type strain sequencing project: providing services to taxonomists for standard genome sequencing and annotation.</title>
        <authorList>
            <consortium name="The Broad Institute Genomics Platform"/>
            <consortium name="The Broad Institute Genome Sequencing Center for Infectious Disease"/>
            <person name="Wu L."/>
            <person name="Ma J."/>
        </authorList>
    </citation>
    <scope>NUCLEOTIDE SEQUENCE [LARGE SCALE GENOMIC DNA]</scope>
    <source>
        <strain evidence="2">CCUG 56754</strain>
    </source>
</reference>
<dbReference type="EMBL" id="JBHTKJ010000046">
    <property type="protein sequence ID" value="MFD1039783.1"/>
    <property type="molecule type" value="Genomic_DNA"/>
</dbReference>
<proteinExistence type="predicted"/>
<dbReference type="Pfam" id="PF09932">
    <property type="entry name" value="DUF2164"/>
    <property type="match status" value="1"/>
</dbReference>
<gene>
    <name evidence="1" type="ORF">ACFQ3N_15460</name>
</gene>
<sequence>MKPKFELSTDKKESLVETIKVYFEQERDEKIGDLAAVLILEFFMEKLAPTFYNIGIEDGHALMTEKVDDMFGIMK</sequence>
<dbReference type="InterPro" id="IPR018680">
    <property type="entry name" value="DUF2164"/>
</dbReference>
<dbReference type="RefSeq" id="WP_390363438.1">
    <property type="nucleotide sequence ID" value="NZ_JBHTKJ010000046.1"/>
</dbReference>
<comment type="caution">
    <text evidence="1">The sequence shown here is derived from an EMBL/GenBank/DDBJ whole genome shotgun (WGS) entry which is preliminary data.</text>
</comment>
<accession>A0ABW3LNV3</accession>
<evidence type="ECO:0000313" key="2">
    <source>
        <dbReference type="Proteomes" id="UP001597040"/>
    </source>
</evidence>
<evidence type="ECO:0000313" key="1">
    <source>
        <dbReference type="EMBL" id="MFD1039783.1"/>
    </source>
</evidence>
<organism evidence="1 2">
    <name type="scientific">Virgibacillus byunsanensis</name>
    <dbReference type="NCBI Taxonomy" id="570945"/>
    <lineage>
        <taxon>Bacteria</taxon>
        <taxon>Bacillati</taxon>
        <taxon>Bacillota</taxon>
        <taxon>Bacilli</taxon>
        <taxon>Bacillales</taxon>
        <taxon>Bacillaceae</taxon>
        <taxon>Virgibacillus</taxon>
    </lineage>
</organism>
<keyword evidence="2" id="KW-1185">Reference proteome</keyword>